<dbReference type="RefSeq" id="WP_231103286.1">
    <property type="nucleotide sequence ID" value="NZ_CP027749.1"/>
</dbReference>
<dbReference type="Proteomes" id="UP000280455">
    <property type="component" value="Chromosome"/>
</dbReference>
<dbReference type="AlphaFoldDB" id="A0AAD0ZPG2"/>
<name>A0AAD0ZPG2_9PSED</name>
<dbReference type="EMBL" id="CP027750">
    <property type="protein sequence ID" value="AZE32922.1"/>
    <property type="molecule type" value="Genomic_DNA"/>
</dbReference>
<evidence type="ECO:0008006" key="3">
    <source>
        <dbReference type="Google" id="ProtNLM"/>
    </source>
</evidence>
<reference evidence="1 2" key="1">
    <citation type="submission" date="2018-03" db="EMBL/GenBank/DDBJ databases">
        <title>Diversity of phytobeneficial traits revealed by whole-genome analysis of worldwide-isolated phenazine-producing Pseudomonas spp.</title>
        <authorList>
            <person name="Biessy A."/>
            <person name="Novinscak A."/>
            <person name="Blom J."/>
            <person name="Leger G."/>
            <person name="Thomashow L.S."/>
            <person name="Cazorla F.M."/>
            <person name="Josic D."/>
            <person name="Filion M."/>
        </authorList>
    </citation>
    <scope>NUCLEOTIDE SEQUENCE [LARGE SCALE GENOMIC DNA]</scope>
    <source>
        <strain evidence="1 2">ChPhzS24</strain>
    </source>
</reference>
<accession>A0AAD0ZPG2</accession>
<proteinExistence type="predicted"/>
<evidence type="ECO:0000313" key="2">
    <source>
        <dbReference type="Proteomes" id="UP000280455"/>
    </source>
</evidence>
<evidence type="ECO:0000313" key="1">
    <source>
        <dbReference type="EMBL" id="AZE32922.1"/>
    </source>
</evidence>
<sequence length="951" mass="104110">MAETITSKVEKWAYPLKAGASEITDSMQYYKALAKAKDGYYPLGSNGLWHGGVHFDEETGLVADKAEVRCIADGEVVAYRIDDKYPTSNYGSTPSVFSTGFVLVKHRLELPAPPAPAPAGGTPATTPPAAGPSLTFFSLYMHLLDWEGYKANPTLKRPAFWGKGSYQVKANAPDKSLGLRVRSGNSGQTSILAVLPRGTTVTTKPAPATQKWLEIVSVTPEVPALSANTGWIFKGEMKHLSGDTYFVGEQAKDAPPGQQKGAYVRSAITNGLPIGFLPAGTQIKVSNEPTTNKYRKLLEIVAGASIPALTLGADGTLPGYVSLDSLEAKSEPKTPGAIVPLTPVHKIKAGELIGHVGKYQNYSDAAPKNLLHLEVFSCEDIKAFIDQTKEKAVSLPATEKTLVKILPGTPLITHVPGMNATNPPKASDPNKLVGYGLLIPVSVLEALPAEKKIKAPVVMDGVTTYTQWWHLEGLLADAQGQGINGWFAEPNTTLYRHSPFEWEGFTFIEETGSNVDHYAAFLHAQENMTDEERAAYQPNIVAAGAGPTTQSLYTILDRNGDTKLPAEEIRNALSKPWFAQPVSQMIIKYESEWDYKAEKWDSLDELMGHSESAPHKEWVAEKARIEKLSWWKEVAGKEALSPDAKVFHMHAIGLIGSFDRKKRCACNAVVKVTRWKTHYGPVVWGEGKLGDAPQWSAIEAAGEVTAFEKRVIAVMCENEGKINAVQSYDSELITAGAMQKTINPQGAGELPAQVERFKNLYPDEYMELFENQGWHLDLSSDEPKMYYQDSAFSNGERLEGAQLKSKLRVGCEEATYGNVVQCKPVSVMACAIGSSSYVELQILDFIKRLREVLLKSPDTYNFTIGQLFLSELGQAAALDEHVNRPSNVVKNLKKALDKFFLENPSVSKDITAWGSNHADYERKITEIYGPGRPGMTEPANRYNKIKATLNV</sequence>
<organism evidence="1 2">
    <name type="scientific">Pseudomonas chlororaphis subsp. aureofaciens</name>
    <dbReference type="NCBI Taxonomy" id="587851"/>
    <lineage>
        <taxon>Bacteria</taxon>
        <taxon>Pseudomonadati</taxon>
        <taxon>Pseudomonadota</taxon>
        <taxon>Gammaproteobacteria</taxon>
        <taxon>Pseudomonadales</taxon>
        <taxon>Pseudomonadaceae</taxon>
        <taxon>Pseudomonas</taxon>
    </lineage>
</organism>
<gene>
    <name evidence="1" type="ORF">C4K07_6182</name>
</gene>
<protein>
    <recommendedName>
        <fullName evidence="3">Calcium-binding protein</fullName>
    </recommendedName>
</protein>